<keyword evidence="11 13" id="KW-0472">Membrane</keyword>
<evidence type="ECO:0000256" key="2">
    <source>
        <dbReference type="ARBA" id="ARBA00004651"/>
    </source>
</evidence>
<dbReference type="SUPFAM" id="SSF81342">
    <property type="entry name" value="Transmembrane di-heme cytochromes"/>
    <property type="match status" value="1"/>
</dbReference>
<evidence type="ECO:0000256" key="7">
    <source>
        <dbReference type="ARBA" id="ARBA00022723"/>
    </source>
</evidence>
<evidence type="ECO:0000313" key="15">
    <source>
        <dbReference type="EMBL" id="CDF81819.1"/>
    </source>
</evidence>
<proteinExistence type="inferred from homology"/>
<keyword evidence="6 13" id="KW-0812">Transmembrane</keyword>
<evidence type="ECO:0000313" key="16">
    <source>
        <dbReference type="Proteomes" id="UP000025241"/>
    </source>
</evidence>
<keyword evidence="4" id="KW-1003">Cell membrane</keyword>
<dbReference type="InterPro" id="IPR052168">
    <property type="entry name" value="Cytochrome_b561_oxidase"/>
</dbReference>
<dbReference type="KEGG" id="pkc:PKB_0441"/>
<dbReference type="PANTHER" id="PTHR30529">
    <property type="entry name" value="CYTOCHROME B561"/>
    <property type="match status" value="1"/>
</dbReference>
<evidence type="ECO:0000256" key="8">
    <source>
        <dbReference type="ARBA" id="ARBA00022982"/>
    </source>
</evidence>
<dbReference type="OrthoDB" id="9793784at2"/>
<comment type="subcellular location">
    <subcellularLocation>
        <location evidence="2">Cell membrane</location>
        <topology evidence="2">Multi-pass membrane protein</topology>
    </subcellularLocation>
</comment>
<dbReference type="InterPro" id="IPR011577">
    <property type="entry name" value="Cyt_b561_bac/Ni-Hgenase"/>
</dbReference>
<comment type="cofactor">
    <cofactor evidence="1">
        <name>heme b</name>
        <dbReference type="ChEBI" id="CHEBI:60344"/>
    </cofactor>
</comment>
<keyword evidence="9 13" id="KW-1133">Transmembrane helix</keyword>
<protein>
    <submittedName>
        <fullName evidence="15">Cytochromehomolog 2</fullName>
    </submittedName>
</protein>
<evidence type="ECO:0000256" key="11">
    <source>
        <dbReference type="ARBA" id="ARBA00023136"/>
    </source>
</evidence>
<dbReference type="Gene3D" id="1.20.950.20">
    <property type="entry name" value="Transmembrane di-heme cytochromes, Chain C"/>
    <property type="match status" value="1"/>
</dbReference>
<dbReference type="PATRIC" id="fig|1301098.3.peg.452"/>
<dbReference type="GO" id="GO:0009055">
    <property type="term" value="F:electron transfer activity"/>
    <property type="evidence" value="ECO:0007669"/>
    <property type="project" value="InterPro"/>
</dbReference>
<evidence type="ECO:0000256" key="10">
    <source>
        <dbReference type="ARBA" id="ARBA00023004"/>
    </source>
</evidence>
<dbReference type="AlphaFoldDB" id="A0A024HB47"/>
<dbReference type="Proteomes" id="UP000025241">
    <property type="component" value="Chromosome I"/>
</dbReference>
<keyword evidence="10" id="KW-0408">Iron</keyword>
<feature type="domain" description="Cytochrome b561 bacterial/Ni-hydrogenase" evidence="14">
    <location>
        <begin position="9"/>
        <end position="180"/>
    </location>
</feature>
<evidence type="ECO:0000256" key="3">
    <source>
        <dbReference type="ARBA" id="ARBA00022448"/>
    </source>
</evidence>
<keyword evidence="3" id="KW-0813">Transport</keyword>
<gene>
    <name evidence="15" type="primary">yceJ</name>
    <name evidence="15" type="ORF">PKB_0441</name>
</gene>
<accession>A0A024HB47</accession>
<dbReference type="EMBL" id="HG322950">
    <property type="protein sequence ID" value="CDF81819.1"/>
    <property type="molecule type" value="Genomic_DNA"/>
</dbReference>
<evidence type="ECO:0000256" key="5">
    <source>
        <dbReference type="ARBA" id="ARBA00022617"/>
    </source>
</evidence>
<keyword evidence="16" id="KW-1185">Reference proteome</keyword>
<reference evidence="15 16" key="1">
    <citation type="submission" date="2013-03" db="EMBL/GenBank/DDBJ databases">
        <authorList>
            <person name="Linke B."/>
        </authorList>
    </citation>
    <scope>NUCLEOTIDE SEQUENCE [LARGE SCALE GENOMIC DNA]</scope>
    <source>
        <strain evidence="15 16">B13</strain>
    </source>
</reference>
<sequence>MQWRNSPSRYGLVSLFLHWGSALAVFGLFALGLWMRELDYYDAWYHRAPEIHKSIGILLLIALVLRVLWRFVSPSPPAPANHSPLVRKATKLGHLTIYLLLFAVMIAGYLISTAEGKPISVFGWFDVPATISGLHEQADVAGAIHLYLAWALVVLAVLHVLAALKHHFLDRDATLVRMLGRAKD</sequence>
<dbReference type="GO" id="GO:0005886">
    <property type="term" value="C:plasma membrane"/>
    <property type="evidence" value="ECO:0007669"/>
    <property type="project" value="UniProtKB-SubCell"/>
</dbReference>
<dbReference type="FunFam" id="1.20.950.20:FF:000005">
    <property type="entry name" value="Putative cytochrome b561"/>
    <property type="match status" value="1"/>
</dbReference>
<evidence type="ECO:0000256" key="1">
    <source>
        <dbReference type="ARBA" id="ARBA00001970"/>
    </source>
</evidence>
<dbReference type="GO" id="GO:0020037">
    <property type="term" value="F:heme binding"/>
    <property type="evidence" value="ECO:0007669"/>
    <property type="project" value="TreeGrafter"/>
</dbReference>
<reference evidence="15 16" key="2">
    <citation type="submission" date="2014-05" db="EMBL/GenBank/DDBJ databases">
        <title>Genome sequence of the 3-chlorobenzoate degrading bacterium Pseudomonas knackmussii B13 shows multiple evidence for horizontal gene transfer.</title>
        <authorList>
            <person name="Miyazaki R."/>
            <person name="Bertelli C."/>
            <person name="Falquet L."/>
            <person name="Robinson-Rechavi M."/>
            <person name="Gharib W."/>
            <person name="Roy S."/>
            <person name="Van der Meer J.R."/>
        </authorList>
    </citation>
    <scope>NUCLEOTIDE SEQUENCE [LARGE SCALE GENOMIC DNA]</scope>
    <source>
        <strain evidence="15 16">B13</strain>
    </source>
</reference>
<dbReference type="InterPro" id="IPR016174">
    <property type="entry name" value="Di-haem_cyt_TM"/>
</dbReference>
<organism evidence="15 16">
    <name type="scientific">Pseudomonas knackmussii (strain DSM 6978 / CCUG 54928 / LMG 23759 / B13)</name>
    <dbReference type="NCBI Taxonomy" id="1301098"/>
    <lineage>
        <taxon>Bacteria</taxon>
        <taxon>Pseudomonadati</taxon>
        <taxon>Pseudomonadota</taxon>
        <taxon>Gammaproteobacteria</taxon>
        <taxon>Pseudomonadales</taxon>
        <taxon>Pseudomonadaceae</taxon>
        <taxon>Pseudomonas</taxon>
    </lineage>
</organism>
<evidence type="ECO:0000256" key="6">
    <source>
        <dbReference type="ARBA" id="ARBA00022692"/>
    </source>
</evidence>
<name>A0A024HB47_PSEKB</name>
<dbReference type="RefSeq" id="WP_043248655.1">
    <property type="nucleotide sequence ID" value="NZ_HG322950.1"/>
</dbReference>
<evidence type="ECO:0000256" key="9">
    <source>
        <dbReference type="ARBA" id="ARBA00022989"/>
    </source>
</evidence>
<dbReference type="GO" id="GO:0022904">
    <property type="term" value="P:respiratory electron transport chain"/>
    <property type="evidence" value="ECO:0007669"/>
    <property type="project" value="InterPro"/>
</dbReference>
<feature type="transmembrane region" description="Helical" evidence="13">
    <location>
        <begin position="144"/>
        <end position="164"/>
    </location>
</feature>
<keyword evidence="8" id="KW-0249">Electron transport</keyword>
<feature type="transmembrane region" description="Helical" evidence="13">
    <location>
        <begin position="55"/>
        <end position="72"/>
    </location>
</feature>
<dbReference type="HOGENOM" id="CLU_095321_4_1_6"/>
<dbReference type="eggNOG" id="COG3038">
    <property type="taxonomic scope" value="Bacteria"/>
</dbReference>
<dbReference type="GO" id="GO:0046872">
    <property type="term" value="F:metal ion binding"/>
    <property type="evidence" value="ECO:0007669"/>
    <property type="project" value="UniProtKB-KW"/>
</dbReference>
<comment type="similarity">
    <text evidence="12">Belongs to the cytochrome b561 family.</text>
</comment>
<feature type="transmembrane region" description="Helical" evidence="13">
    <location>
        <begin position="92"/>
        <end position="111"/>
    </location>
</feature>
<dbReference type="Pfam" id="PF01292">
    <property type="entry name" value="Ni_hydr_CYTB"/>
    <property type="match status" value="1"/>
</dbReference>
<keyword evidence="5" id="KW-0349">Heme</keyword>
<dbReference type="STRING" id="1301098.PKB_0441"/>
<evidence type="ECO:0000256" key="13">
    <source>
        <dbReference type="SAM" id="Phobius"/>
    </source>
</evidence>
<feature type="transmembrane region" description="Helical" evidence="13">
    <location>
        <begin position="12"/>
        <end position="35"/>
    </location>
</feature>
<dbReference type="PANTHER" id="PTHR30529:SF1">
    <property type="entry name" value="CYTOCHROME B561 HOMOLOG 2"/>
    <property type="match status" value="1"/>
</dbReference>
<evidence type="ECO:0000259" key="14">
    <source>
        <dbReference type="Pfam" id="PF01292"/>
    </source>
</evidence>
<evidence type="ECO:0000256" key="4">
    <source>
        <dbReference type="ARBA" id="ARBA00022475"/>
    </source>
</evidence>
<keyword evidence="7" id="KW-0479">Metal-binding</keyword>
<evidence type="ECO:0000256" key="12">
    <source>
        <dbReference type="ARBA" id="ARBA00037975"/>
    </source>
</evidence>